<dbReference type="EMBL" id="VORB01000010">
    <property type="protein sequence ID" value="TXC76182.1"/>
    <property type="molecule type" value="Genomic_DNA"/>
</dbReference>
<dbReference type="Proteomes" id="UP000321168">
    <property type="component" value="Unassembled WGS sequence"/>
</dbReference>
<keyword evidence="5" id="KW-1185">Reference proteome</keyword>
<name>A0A5C6US75_9FLAO</name>
<feature type="region of interest" description="Disordered" evidence="2">
    <location>
        <begin position="124"/>
        <end position="146"/>
    </location>
</feature>
<dbReference type="PANTHER" id="PTHR40940:SF2">
    <property type="entry name" value="BATD"/>
    <property type="match status" value="1"/>
</dbReference>
<dbReference type="OrthoDB" id="2079210at2"/>
<feature type="coiled-coil region" evidence="1">
    <location>
        <begin position="531"/>
        <end position="558"/>
    </location>
</feature>
<organism evidence="4 5">
    <name type="scientific">Luteibaculum oceani</name>
    <dbReference type="NCBI Taxonomy" id="1294296"/>
    <lineage>
        <taxon>Bacteria</taxon>
        <taxon>Pseudomonadati</taxon>
        <taxon>Bacteroidota</taxon>
        <taxon>Flavobacteriia</taxon>
        <taxon>Flavobacteriales</taxon>
        <taxon>Luteibaculaceae</taxon>
        <taxon>Luteibaculum</taxon>
    </lineage>
</organism>
<dbReference type="PANTHER" id="PTHR40940">
    <property type="entry name" value="PROTEIN BATD-RELATED"/>
    <property type="match status" value="1"/>
</dbReference>
<dbReference type="Pfam" id="PF13584">
    <property type="entry name" value="BatD"/>
    <property type="match status" value="3"/>
</dbReference>
<evidence type="ECO:0000313" key="5">
    <source>
        <dbReference type="Proteomes" id="UP000321168"/>
    </source>
</evidence>
<evidence type="ECO:0000313" key="4">
    <source>
        <dbReference type="EMBL" id="TXC76182.1"/>
    </source>
</evidence>
<reference evidence="4 5" key="1">
    <citation type="submission" date="2019-08" db="EMBL/GenBank/DDBJ databases">
        <title>Genome of Luteibaculum oceani JCM 18817.</title>
        <authorList>
            <person name="Bowman J.P."/>
        </authorList>
    </citation>
    <scope>NUCLEOTIDE SEQUENCE [LARGE SCALE GENOMIC DNA]</scope>
    <source>
        <strain evidence="4 5">JCM 18817</strain>
    </source>
</reference>
<keyword evidence="3" id="KW-1133">Transmembrane helix</keyword>
<keyword evidence="3" id="KW-0472">Membrane</keyword>
<sequence>MRAIFKYSIILFTLLLGQLGFGQDFRASVSQNPVSVGSRFTLSFTLENTSGEITPPPISDFRIIFGPSQSSNFSFINGKSSRTTTISYVMLAEEEGTFTIPAATANTKDGVLKTDPIKLEVVKGNNNTAQSSSSKPQSSSQTPSVKGNGNVIIQIAPSKTTAHIGEPITVSYILYSRYSQLELGETDYPALSGFWVENINLGSVQWDDNLATINGNKYRRAVIKKQLLYPQRSGELEIPSFTQNVVVNRSFFNPGSRVSANSNAVKIRVKPYPSSAPGNFSNISGKFRIVSGISNQKVDVNEAVTYTLKISGQGNLKLLNPPEINFPSDFEVYEPKTNDNIRVNADGISGYREWEYIIIPRYPGDYKIPKVSFSYFDLNSKNYKTISTSEIDLLVEGSAISNTNGTVVNPKTDVALLNEDIRFIDIHWDSNFVKQKFGATRGLFWILSTAIILIFLLIALKVKKDQSLKQNQKEYKRKKASKLADKKLAKAKKHLSQKDQAGFYIEIISAIHGYIQDKFGFSKTDLSRNTLKEKLLAKGAAEEEINRLQELIDDCDMARYAPSANVNMESTYERAKATLQWLEKLQA</sequence>
<feature type="transmembrane region" description="Helical" evidence="3">
    <location>
        <begin position="442"/>
        <end position="460"/>
    </location>
</feature>
<comment type="caution">
    <text evidence="4">The sequence shown here is derived from an EMBL/GenBank/DDBJ whole genome shotgun (WGS) entry which is preliminary data.</text>
</comment>
<dbReference type="AlphaFoldDB" id="A0A5C6US75"/>
<keyword evidence="1" id="KW-0175">Coiled coil</keyword>
<accession>A0A5C6US75</accession>
<evidence type="ECO:0000256" key="1">
    <source>
        <dbReference type="SAM" id="Coils"/>
    </source>
</evidence>
<evidence type="ECO:0000256" key="3">
    <source>
        <dbReference type="SAM" id="Phobius"/>
    </source>
</evidence>
<keyword evidence="3" id="KW-0812">Transmembrane</keyword>
<proteinExistence type="predicted"/>
<gene>
    <name evidence="4" type="ORF">FRX97_10545</name>
</gene>
<protein>
    <submittedName>
        <fullName evidence="4">Protein BatD</fullName>
    </submittedName>
</protein>
<evidence type="ECO:0000256" key="2">
    <source>
        <dbReference type="SAM" id="MobiDB-lite"/>
    </source>
</evidence>
<dbReference type="InterPro" id="IPR025738">
    <property type="entry name" value="BatD"/>
</dbReference>
<feature type="compositionally biased region" description="Low complexity" evidence="2">
    <location>
        <begin position="130"/>
        <end position="144"/>
    </location>
</feature>